<evidence type="ECO:0000313" key="2">
    <source>
        <dbReference type="EMBL" id="ELY56519.1"/>
    </source>
</evidence>
<organism evidence="2 3">
    <name type="scientific">Natronococcus amylolyticus DSM 10524</name>
    <dbReference type="NCBI Taxonomy" id="1227497"/>
    <lineage>
        <taxon>Archaea</taxon>
        <taxon>Methanobacteriati</taxon>
        <taxon>Methanobacteriota</taxon>
        <taxon>Stenosarchaea group</taxon>
        <taxon>Halobacteria</taxon>
        <taxon>Halobacteriales</taxon>
        <taxon>Natrialbaceae</taxon>
        <taxon>Natronococcus</taxon>
    </lineage>
</organism>
<proteinExistence type="predicted"/>
<feature type="compositionally biased region" description="Polar residues" evidence="1">
    <location>
        <begin position="334"/>
        <end position="344"/>
    </location>
</feature>
<keyword evidence="3" id="KW-1185">Reference proteome</keyword>
<name>L9X444_9EURY</name>
<dbReference type="EMBL" id="AOIB01000027">
    <property type="protein sequence ID" value="ELY56519.1"/>
    <property type="molecule type" value="Genomic_DNA"/>
</dbReference>
<feature type="region of interest" description="Disordered" evidence="1">
    <location>
        <begin position="21"/>
        <end position="53"/>
    </location>
</feature>
<dbReference type="AlphaFoldDB" id="L9X444"/>
<gene>
    <name evidence="2" type="ORF">C491_13307</name>
</gene>
<dbReference type="Proteomes" id="UP000011688">
    <property type="component" value="Unassembled WGS sequence"/>
</dbReference>
<dbReference type="PATRIC" id="fig|1227497.3.peg.2744"/>
<protein>
    <submittedName>
        <fullName evidence="2">Uncharacterized protein</fullName>
    </submittedName>
</protein>
<feature type="compositionally biased region" description="Basic and acidic residues" evidence="1">
    <location>
        <begin position="490"/>
        <end position="509"/>
    </location>
</feature>
<feature type="compositionally biased region" description="Basic residues" evidence="1">
    <location>
        <begin position="510"/>
        <end position="519"/>
    </location>
</feature>
<feature type="compositionally biased region" description="Basic and acidic residues" evidence="1">
    <location>
        <begin position="27"/>
        <end position="53"/>
    </location>
</feature>
<reference evidence="2 3" key="1">
    <citation type="journal article" date="2014" name="PLoS Genet.">
        <title>Phylogenetically driven sequencing of extremely halophilic archaea reveals strategies for static and dynamic osmo-response.</title>
        <authorList>
            <person name="Becker E.A."/>
            <person name="Seitzer P.M."/>
            <person name="Tritt A."/>
            <person name="Larsen D."/>
            <person name="Krusor M."/>
            <person name="Yao A.I."/>
            <person name="Wu D."/>
            <person name="Madern D."/>
            <person name="Eisen J.A."/>
            <person name="Darling A.E."/>
            <person name="Facciotti M.T."/>
        </authorList>
    </citation>
    <scope>NUCLEOTIDE SEQUENCE [LARGE SCALE GENOMIC DNA]</scope>
    <source>
        <strain evidence="2 3">DSM 10524</strain>
    </source>
</reference>
<evidence type="ECO:0000256" key="1">
    <source>
        <dbReference type="SAM" id="MobiDB-lite"/>
    </source>
</evidence>
<accession>L9X444</accession>
<evidence type="ECO:0000313" key="3">
    <source>
        <dbReference type="Proteomes" id="UP000011688"/>
    </source>
</evidence>
<feature type="compositionally biased region" description="Basic and acidic residues" evidence="1">
    <location>
        <begin position="320"/>
        <end position="333"/>
    </location>
</feature>
<sequence length="519" mass="56259">MKRRGYLRGLAASGAGVGMLSVATSRSRADSKKDDKKKDEKEKDEEPKTHDLNGDELYLVFGADADEKGLGGWVDDHREQINGGSQESFANVVQYQDVSQLNVTQQGNAISIAIDGGEAIAVQEADQDNVNVQEGGADSINVEEETRDETFYEPERAYIVFAEETGCRTFSGWVAREDTYQNDQSASATIEQEQTVDQFNYSSQSASVAIAEKGSCARSYQQSWQDNQNYQHAEAVAANIGEGDRQEAEASVEQAQDVSQLNVSEQGVAIAIAVGKKSVAEAYQLSSQLNLNEQVAEATVINFDTMGTRDVIDRAEMTGELPKDAVKRTDDGSKQSNSQDASADITQVQRVGQENISLQNAAIALATKKSNATARQVSYQGNFNAQVASAEALNVSNGHCDACSVLSGTDANGDESWALAYENGDTTEQTAAAEINQLQFVNQLNVNEQFTAIAFAADCGKATAEQLNYQSNRNIQLTEATAVNVDEGEDGKRDKKKDDKGRKGKEKKDKGKKKEKKKN</sequence>
<feature type="region of interest" description="Disordered" evidence="1">
    <location>
        <begin position="480"/>
        <end position="519"/>
    </location>
</feature>
<feature type="region of interest" description="Disordered" evidence="1">
    <location>
        <begin position="320"/>
        <end position="344"/>
    </location>
</feature>
<dbReference type="eggNOG" id="arCOG10751">
    <property type="taxonomic scope" value="Archaea"/>
</dbReference>
<comment type="caution">
    <text evidence="2">The sequence shown here is derived from an EMBL/GenBank/DDBJ whole genome shotgun (WGS) entry which is preliminary data.</text>
</comment>